<evidence type="ECO:0000256" key="1">
    <source>
        <dbReference type="SAM" id="MobiDB-lite"/>
    </source>
</evidence>
<reference evidence="2" key="1">
    <citation type="submission" date="2021-02" db="EMBL/GenBank/DDBJ databases">
        <authorList>
            <person name="Nowell W R."/>
        </authorList>
    </citation>
    <scope>NUCLEOTIDE SEQUENCE</scope>
    <source>
        <strain evidence="2">Ploen Becks lab</strain>
    </source>
</reference>
<name>A0A814EB12_9BILA</name>
<dbReference type="AlphaFoldDB" id="A0A814EB12"/>
<evidence type="ECO:0000313" key="2">
    <source>
        <dbReference type="EMBL" id="CAF0965398.1"/>
    </source>
</evidence>
<protein>
    <submittedName>
        <fullName evidence="2">Uncharacterized protein</fullName>
    </submittedName>
</protein>
<gene>
    <name evidence="2" type="ORF">OXX778_LOCUS14638</name>
</gene>
<accession>A0A814EB12</accession>
<organism evidence="2 3">
    <name type="scientific">Brachionus calyciflorus</name>
    <dbReference type="NCBI Taxonomy" id="104777"/>
    <lineage>
        <taxon>Eukaryota</taxon>
        <taxon>Metazoa</taxon>
        <taxon>Spiralia</taxon>
        <taxon>Gnathifera</taxon>
        <taxon>Rotifera</taxon>
        <taxon>Eurotatoria</taxon>
        <taxon>Monogononta</taxon>
        <taxon>Pseudotrocha</taxon>
        <taxon>Ploima</taxon>
        <taxon>Brachionidae</taxon>
        <taxon>Brachionus</taxon>
    </lineage>
</organism>
<keyword evidence="3" id="KW-1185">Reference proteome</keyword>
<evidence type="ECO:0000313" key="3">
    <source>
        <dbReference type="Proteomes" id="UP000663879"/>
    </source>
</evidence>
<feature type="region of interest" description="Disordered" evidence="1">
    <location>
        <begin position="458"/>
        <end position="477"/>
    </location>
</feature>
<dbReference type="EMBL" id="CAJNOC010003051">
    <property type="protein sequence ID" value="CAF0965398.1"/>
    <property type="molecule type" value="Genomic_DNA"/>
</dbReference>
<proteinExistence type="predicted"/>
<dbReference type="Proteomes" id="UP000663879">
    <property type="component" value="Unassembled WGS sequence"/>
</dbReference>
<dbReference type="OrthoDB" id="10509333at2759"/>
<comment type="caution">
    <text evidence="2">The sequence shown here is derived from an EMBL/GenBank/DDBJ whole genome shotgun (WGS) entry which is preliminary data.</text>
</comment>
<sequence length="592" mass="67920">MDIFNREDFLRNDKNHPPVRSILKNKALFKPGKKRLFSKINSLIHTNGCDELIEDNVLIFIPKPYQLVSWRGVDKNKLSMGENVMIDISAEDTNLPAFCEFLIVKNGAAKQVIPQVLVRDAGIQINLDKNIKYTDFLSIQRLESNDRKSNTISRQIQTDPIPEIKKIELTPKPSHDKSVGTDDIINSLPDLTDFSIKDILSSFTLQNTNNTNNKSDVFIEKLGHRYRMREIPIQKIEDKMPVSNTKRISLIIPFRNYNTESDYEEYQVKDSKNDTEDLTKYFNFDTYSFSDLLSGHIRIIVDKNIQNEKSFKLIDIKIVDPKNATNEIGTLTDDLITKPTMVSSKITQTEPKRIETTPKIEFKTTGPKKITRMSSFKDLINSIDQNLEAINQIAFKNKVEINNNNIKDIHSVRKTSNQSQCSLNSHNEILEHHIEKYYKPSSKRYPLISQAINPKRNVSVNSENNSNSFNSSSVNSSTHEPVVDYLNSFKSCSICSQRRNSLINRKKLINSKPITPLSSFDNLIRNTASHLPNGYKNFANEYLVDNSVILEDDGNDESNDAFGRYQSKRYNFYDLKENKKATIQDDGDNLII</sequence>